<accession>A0A1I2R664</accession>
<evidence type="ECO:0000313" key="3">
    <source>
        <dbReference type="Proteomes" id="UP000198724"/>
    </source>
</evidence>
<dbReference type="Proteomes" id="UP000198724">
    <property type="component" value="Unassembled WGS sequence"/>
</dbReference>
<dbReference type="PRINTS" id="PR00111">
    <property type="entry name" value="ABHYDROLASE"/>
</dbReference>
<dbReference type="PANTHER" id="PTHR46438:SF11">
    <property type="entry name" value="LIPASE-RELATED"/>
    <property type="match status" value="1"/>
</dbReference>
<organism evidence="2 3">
    <name type="scientific">Pontibacter chinhatensis</name>
    <dbReference type="NCBI Taxonomy" id="1436961"/>
    <lineage>
        <taxon>Bacteria</taxon>
        <taxon>Pseudomonadati</taxon>
        <taxon>Bacteroidota</taxon>
        <taxon>Cytophagia</taxon>
        <taxon>Cytophagales</taxon>
        <taxon>Hymenobacteraceae</taxon>
        <taxon>Pontibacter</taxon>
    </lineage>
</organism>
<sequence length="315" mass="34691">MTSRVKRMAVAAVLVLVAGTSLLFRADIPAGELEAKYKHPASKYKNIAGATLHYRDEGQGMPIVLLHGTAASLNTWEGWASELSKSHRVLRLDLPGFGLTGPNATDTYTIDYYSGLLLHFLDSLGIEKVHLAGSSLGGQIAYDFAANHPERVQKLILLAPTGVTNANDKRISMPFRMAQTPLLRHSLRYITPRFIVAQSLREVYGDDSKLSDQAISLSHDMLLREGNREAFIVRMNTLDTDNLHKLAQVQAPTLILWGEADAWVPVADAARFQKSIKSAKLITYPGAGHIPMEELPQETVQDALRFLGHELATTE</sequence>
<dbReference type="RefSeq" id="WP_092099741.1">
    <property type="nucleotide sequence ID" value="NZ_FOOT01000002.1"/>
</dbReference>
<dbReference type="InterPro" id="IPR000073">
    <property type="entry name" value="AB_hydrolase_1"/>
</dbReference>
<dbReference type="Pfam" id="PF12697">
    <property type="entry name" value="Abhydrolase_6"/>
    <property type="match status" value="1"/>
</dbReference>
<dbReference type="STRING" id="1436961.SAMN05421739_102275"/>
<gene>
    <name evidence="2" type="ORF">SAMN05421739_102275</name>
</gene>
<name>A0A1I2R664_9BACT</name>
<dbReference type="AlphaFoldDB" id="A0A1I2R664"/>
<dbReference type="PANTHER" id="PTHR46438">
    <property type="entry name" value="ALPHA/BETA-HYDROLASES SUPERFAMILY PROTEIN"/>
    <property type="match status" value="1"/>
</dbReference>
<dbReference type="EMBL" id="FOOT01000002">
    <property type="protein sequence ID" value="SFG35910.1"/>
    <property type="molecule type" value="Genomic_DNA"/>
</dbReference>
<proteinExistence type="predicted"/>
<reference evidence="3" key="1">
    <citation type="submission" date="2016-10" db="EMBL/GenBank/DDBJ databases">
        <authorList>
            <person name="Varghese N."/>
            <person name="Submissions S."/>
        </authorList>
    </citation>
    <scope>NUCLEOTIDE SEQUENCE [LARGE SCALE GENOMIC DNA]</scope>
    <source>
        <strain evidence="3">LP51</strain>
    </source>
</reference>
<dbReference type="InterPro" id="IPR029058">
    <property type="entry name" value="AB_hydrolase_fold"/>
</dbReference>
<evidence type="ECO:0000259" key="1">
    <source>
        <dbReference type="Pfam" id="PF12697"/>
    </source>
</evidence>
<feature type="domain" description="AB hydrolase-1" evidence="1">
    <location>
        <begin position="63"/>
        <end position="300"/>
    </location>
</feature>
<protein>
    <submittedName>
        <fullName evidence="2">Pimeloyl-ACP methyl ester carboxylesterase</fullName>
    </submittedName>
</protein>
<dbReference type="Gene3D" id="3.40.50.1820">
    <property type="entry name" value="alpha/beta hydrolase"/>
    <property type="match status" value="1"/>
</dbReference>
<evidence type="ECO:0000313" key="2">
    <source>
        <dbReference type="EMBL" id="SFG35910.1"/>
    </source>
</evidence>
<dbReference type="SUPFAM" id="SSF53474">
    <property type="entry name" value="alpha/beta-Hydrolases"/>
    <property type="match status" value="1"/>
</dbReference>
<keyword evidence="3" id="KW-1185">Reference proteome</keyword>
<dbReference type="OrthoDB" id="9799612at2"/>